<dbReference type="SUPFAM" id="SSF52540">
    <property type="entry name" value="P-loop containing nucleoside triphosphate hydrolases"/>
    <property type="match status" value="1"/>
</dbReference>
<protein>
    <recommendedName>
        <fullName evidence="7">DNA 3'-5' helicase</fullName>
        <ecNumber evidence="7">5.6.2.4</ecNumber>
    </recommendedName>
</protein>
<dbReference type="SMART" id="SM00490">
    <property type="entry name" value="HELICc"/>
    <property type="match status" value="1"/>
</dbReference>
<dbReference type="SMART" id="SM00487">
    <property type="entry name" value="DEXDc"/>
    <property type="match status" value="1"/>
</dbReference>
<keyword evidence="11" id="KW-0378">Hydrolase</keyword>
<dbReference type="InterPro" id="IPR027417">
    <property type="entry name" value="P-loop_NTPase"/>
</dbReference>
<evidence type="ECO:0000256" key="7">
    <source>
        <dbReference type="ARBA" id="ARBA00034808"/>
    </source>
</evidence>
<dbReference type="GO" id="GO:0000724">
    <property type="term" value="P:double-strand break repair via homologous recombination"/>
    <property type="evidence" value="ECO:0007669"/>
    <property type="project" value="TreeGrafter"/>
</dbReference>
<dbReference type="InterPro" id="IPR011545">
    <property type="entry name" value="DEAD/DEAH_box_helicase_dom"/>
</dbReference>
<organism evidence="11 12">
    <name type="scientific">Puccinia graminis f. sp. tritici</name>
    <dbReference type="NCBI Taxonomy" id="56615"/>
    <lineage>
        <taxon>Eukaryota</taxon>
        <taxon>Fungi</taxon>
        <taxon>Dikarya</taxon>
        <taxon>Basidiomycota</taxon>
        <taxon>Pucciniomycotina</taxon>
        <taxon>Pucciniomycetes</taxon>
        <taxon>Pucciniales</taxon>
        <taxon>Pucciniaceae</taxon>
        <taxon>Puccinia</taxon>
    </lineage>
</organism>
<evidence type="ECO:0000259" key="10">
    <source>
        <dbReference type="PROSITE" id="PS51194"/>
    </source>
</evidence>
<dbReference type="GO" id="GO:0005694">
    <property type="term" value="C:chromosome"/>
    <property type="evidence" value="ECO:0007669"/>
    <property type="project" value="TreeGrafter"/>
</dbReference>
<feature type="domain" description="Helicase ATP-binding" evidence="9">
    <location>
        <begin position="73"/>
        <end position="266"/>
    </location>
</feature>
<dbReference type="PANTHER" id="PTHR13710:SF105">
    <property type="entry name" value="ATP-DEPENDENT DNA HELICASE Q1"/>
    <property type="match status" value="1"/>
</dbReference>
<dbReference type="GO" id="GO:0043138">
    <property type="term" value="F:3'-5' DNA helicase activity"/>
    <property type="evidence" value="ECO:0007669"/>
    <property type="project" value="UniProtKB-EC"/>
</dbReference>
<dbReference type="Proteomes" id="UP000325313">
    <property type="component" value="Unassembled WGS sequence"/>
</dbReference>
<dbReference type="EMBL" id="VDEP01000405">
    <property type="protein sequence ID" value="KAA1088646.1"/>
    <property type="molecule type" value="Genomic_DNA"/>
</dbReference>
<dbReference type="GO" id="GO:0009378">
    <property type="term" value="F:four-way junction helicase activity"/>
    <property type="evidence" value="ECO:0007669"/>
    <property type="project" value="TreeGrafter"/>
</dbReference>
<dbReference type="GO" id="GO:0005737">
    <property type="term" value="C:cytoplasm"/>
    <property type="evidence" value="ECO:0007669"/>
    <property type="project" value="TreeGrafter"/>
</dbReference>
<dbReference type="PANTHER" id="PTHR13710">
    <property type="entry name" value="DNA HELICASE RECQ FAMILY MEMBER"/>
    <property type="match status" value="1"/>
</dbReference>
<evidence type="ECO:0000256" key="3">
    <source>
        <dbReference type="ARBA" id="ARBA00022840"/>
    </source>
</evidence>
<dbReference type="PROSITE" id="PS51194">
    <property type="entry name" value="HELICASE_CTER"/>
    <property type="match status" value="1"/>
</dbReference>
<evidence type="ECO:0000259" key="9">
    <source>
        <dbReference type="PROSITE" id="PS51192"/>
    </source>
</evidence>
<dbReference type="GO" id="GO:0003677">
    <property type="term" value="F:DNA binding"/>
    <property type="evidence" value="ECO:0007669"/>
    <property type="project" value="UniProtKB-KW"/>
</dbReference>
<evidence type="ECO:0000256" key="5">
    <source>
        <dbReference type="ARBA" id="ARBA00023235"/>
    </source>
</evidence>
<comment type="catalytic activity">
    <reaction evidence="6">
        <text>Couples ATP hydrolysis with the unwinding of duplex DNA by translocating in the 3'-5' direction.</text>
        <dbReference type="EC" id="5.6.2.4"/>
    </reaction>
</comment>
<sequence>MDGSSLAISVQDPKDAHVETTTLRPTRDTEGKKPLQLNQEIIELGNNKLIDYVKDESKKHYKEAPKKLQVDTVCNLARGYHSFVLAGTGYGKSRIAELYFHLYAPQKKPVVLVLNPLDSLGEDQVREKTAAGIKAISLGKMKMTEDLVKEMKAGDYAFIYLSPEVFLNNSLFTELYFSSEFQNRLVLIVLDEAHMVYVWGLVESGKAKFLSVRDRLQDYGIFRPSYGKLGDRLMATNNVPLLLLSATCRPVAVESILGSLMLKRVDITFFHGELVRPEIRILRFYMEYPLKSCDDLLRMFSPESDIKNREMVPMLIYSGTRKATLSVISVINKARGKKKDAYDSESRLVRRYHACTGDEDKLDCVKDFENDKFPVFSSTMALGLGQNWKRVRCVIHLGRGDPSTISQMMGRCGRDGRPGLAILFMEPKRKKGKNSVEDFSSGKEQLTDDDRMDALTMCFSG</sequence>
<evidence type="ECO:0000256" key="2">
    <source>
        <dbReference type="ARBA" id="ARBA00022741"/>
    </source>
</evidence>
<accession>A0A5B0NJ25</accession>
<dbReference type="Pfam" id="PF00270">
    <property type="entry name" value="DEAD"/>
    <property type="match status" value="1"/>
</dbReference>
<evidence type="ECO:0000256" key="1">
    <source>
        <dbReference type="ARBA" id="ARBA00005446"/>
    </source>
</evidence>
<keyword evidence="2" id="KW-0547">Nucleotide-binding</keyword>
<comment type="caution">
    <text evidence="11">The sequence shown here is derived from an EMBL/GenBank/DDBJ whole genome shotgun (WGS) entry which is preliminary data.</text>
</comment>
<keyword evidence="5" id="KW-0413">Isomerase</keyword>
<keyword evidence="4" id="KW-0238">DNA-binding</keyword>
<feature type="domain" description="Helicase C-terminal" evidence="10">
    <location>
        <begin position="305"/>
        <end position="461"/>
    </location>
</feature>
<evidence type="ECO:0000256" key="4">
    <source>
        <dbReference type="ARBA" id="ARBA00023125"/>
    </source>
</evidence>
<dbReference type="EC" id="5.6.2.4" evidence="7"/>
<evidence type="ECO:0000313" key="11">
    <source>
        <dbReference type="EMBL" id="KAA1088646.1"/>
    </source>
</evidence>
<comment type="similarity">
    <text evidence="1">Belongs to the helicase family. RecQ subfamily.</text>
</comment>
<dbReference type="Gene3D" id="3.40.50.300">
    <property type="entry name" value="P-loop containing nucleotide triphosphate hydrolases"/>
    <property type="match status" value="2"/>
</dbReference>
<dbReference type="PROSITE" id="PS51192">
    <property type="entry name" value="HELICASE_ATP_BIND_1"/>
    <property type="match status" value="1"/>
</dbReference>
<gene>
    <name evidence="11" type="primary">SGS1_64</name>
    <name evidence="11" type="ORF">PGTUg99_013815</name>
</gene>
<keyword evidence="3" id="KW-0067">ATP-binding</keyword>
<feature type="region of interest" description="Disordered" evidence="8">
    <location>
        <begin position="1"/>
        <end position="32"/>
    </location>
</feature>
<evidence type="ECO:0000313" key="12">
    <source>
        <dbReference type="Proteomes" id="UP000325313"/>
    </source>
</evidence>
<evidence type="ECO:0000256" key="6">
    <source>
        <dbReference type="ARBA" id="ARBA00034617"/>
    </source>
</evidence>
<dbReference type="AlphaFoldDB" id="A0A5B0NJ25"/>
<reference evidence="11 12" key="1">
    <citation type="submission" date="2019-05" db="EMBL/GenBank/DDBJ databases">
        <title>Emergence of the Ug99 lineage of the wheat stem rust pathogen through somatic hybridization.</title>
        <authorList>
            <person name="Li F."/>
            <person name="Upadhyaya N.M."/>
            <person name="Sperschneider J."/>
            <person name="Matny O."/>
            <person name="Nguyen-Phuc H."/>
            <person name="Mago R."/>
            <person name="Raley C."/>
            <person name="Miller M.E."/>
            <person name="Silverstein K.A.T."/>
            <person name="Henningsen E."/>
            <person name="Hirsch C.D."/>
            <person name="Visser B."/>
            <person name="Pretorius Z.A."/>
            <person name="Steffenson B.J."/>
            <person name="Schwessinger B."/>
            <person name="Dodds P.N."/>
            <person name="Figueroa M."/>
        </authorList>
    </citation>
    <scope>NUCLEOTIDE SEQUENCE [LARGE SCALE GENOMIC DNA]</scope>
    <source>
        <strain evidence="11 12">Ug99</strain>
    </source>
</reference>
<dbReference type="InterPro" id="IPR014001">
    <property type="entry name" value="Helicase_ATP-bd"/>
</dbReference>
<proteinExistence type="inferred from homology"/>
<dbReference type="GO" id="GO:0005524">
    <property type="term" value="F:ATP binding"/>
    <property type="evidence" value="ECO:0007669"/>
    <property type="project" value="UniProtKB-KW"/>
</dbReference>
<evidence type="ECO:0000256" key="8">
    <source>
        <dbReference type="SAM" id="MobiDB-lite"/>
    </source>
</evidence>
<name>A0A5B0NJ25_PUCGR</name>
<dbReference type="InterPro" id="IPR001650">
    <property type="entry name" value="Helicase_C-like"/>
</dbReference>
<dbReference type="Pfam" id="PF00271">
    <property type="entry name" value="Helicase_C"/>
    <property type="match status" value="1"/>
</dbReference>
<keyword evidence="11" id="KW-0347">Helicase</keyword>